<comment type="subcellular location">
    <subcellularLocation>
        <location evidence="1">Mitochondrion</location>
    </subcellularLocation>
</comment>
<evidence type="ECO:0000256" key="1">
    <source>
        <dbReference type="ARBA" id="ARBA00004173"/>
    </source>
</evidence>
<proteinExistence type="inferred from homology"/>
<evidence type="ECO:0000256" key="3">
    <source>
        <dbReference type="ARBA" id="ARBA00023128"/>
    </source>
</evidence>
<evidence type="ECO:0000256" key="4">
    <source>
        <dbReference type="RuleBase" id="RU368087"/>
    </source>
</evidence>
<dbReference type="GO" id="GO:0042030">
    <property type="term" value="F:ATPase inhibitor activity"/>
    <property type="evidence" value="ECO:0007669"/>
    <property type="project" value="InterPro"/>
</dbReference>
<dbReference type="STRING" id="2020962.A0A2N1JAZ3"/>
<dbReference type="InterPro" id="IPR007648">
    <property type="entry name" value="ATPase_inhibitor_mt"/>
</dbReference>
<keyword evidence="3" id="KW-0496">Mitochondrion</keyword>
<dbReference type="OrthoDB" id="5532350at2759"/>
<comment type="function">
    <text evidence="4">Inhibits the enzyme activity of ATPase.</text>
</comment>
<dbReference type="Gene3D" id="1.20.5.500">
    <property type="entry name" value="Single helix bin"/>
    <property type="match status" value="1"/>
</dbReference>
<evidence type="ECO:0000313" key="7">
    <source>
        <dbReference type="Proteomes" id="UP000232875"/>
    </source>
</evidence>
<dbReference type="GO" id="GO:0005739">
    <property type="term" value="C:mitochondrion"/>
    <property type="evidence" value="ECO:0007669"/>
    <property type="project" value="UniProtKB-SubCell"/>
</dbReference>
<feature type="region of interest" description="Disordered" evidence="5">
    <location>
        <begin position="25"/>
        <end position="49"/>
    </location>
</feature>
<protein>
    <recommendedName>
        <fullName evidence="4">ATPase inhibitor, mitochondrial</fullName>
    </recommendedName>
</protein>
<evidence type="ECO:0000313" key="6">
    <source>
        <dbReference type="EMBL" id="PKI83662.1"/>
    </source>
</evidence>
<accession>A0A2N1JAZ3</accession>
<dbReference type="EMBL" id="KZ454991">
    <property type="protein sequence ID" value="PKI83662.1"/>
    <property type="molecule type" value="Genomic_DNA"/>
</dbReference>
<evidence type="ECO:0000256" key="2">
    <source>
        <dbReference type="ARBA" id="ARBA00010901"/>
    </source>
</evidence>
<dbReference type="Pfam" id="PF04568">
    <property type="entry name" value="IATP"/>
    <property type="match status" value="1"/>
</dbReference>
<gene>
    <name evidence="6" type="ORF">MVES_002322</name>
</gene>
<dbReference type="AlphaFoldDB" id="A0A2N1JAZ3"/>
<comment type="similarity">
    <text evidence="2 4">Belongs to the ATPase inhibitor family.</text>
</comment>
<reference evidence="6 7" key="1">
    <citation type="submission" date="2017-10" db="EMBL/GenBank/DDBJ databases">
        <title>A novel species of cold-tolerant Malassezia isolated from bats.</title>
        <authorList>
            <person name="Lorch J.M."/>
            <person name="Palmer J.M."/>
            <person name="Vanderwolf K.J."/>
            <person name="Schmidt K.Z."/>
            <person name="Verant M.L."/>
            <person name="Weller T.J."/>
            <person name="Blehert D.S."/>
        </authorList>
    </citation>
    <scope>NUCLEOTIDE SEQUENCE [LARGE SCALE GENOMIC DNA]</scope>
    <source>
        <strain evidence="6 7">NWHC:44797-103</strain>
    </source>
</reference>
<keyword evidence="7" id="KW-1185">Reference proteome</keyword>
<dbReference type="Proteomes" id="UP000232875">
    <property type="component" value="Unassembled WGS sequence"/>
</dbReference>
<sequence length="78" mass="8897">MLALRLNTPTLRATANRTIGAIRMYTDGPSGGSGSVAQDKSWKNREQAEENMYVLRQEQEKLRKMRETAEKQQKVVDD</sequence>
<organism evidence="6 7">
    <name type="scientific">Malassezia vespertilionis</name>
    <dbReference type="NCBI Taxonomy" id="2020962"/>
    <lineage>
        <taxon>Eukaryota</taxon>
        <taxon>Fungi</taxon>
        <taxon>Dikarya</taxon>
        <taxon>Basidiomycota</taxon>
        <taxon>Ustilaginomycotina</taxon>
        <taxon>Malasseziomycetes</taxon>
        <taxon>Malasseziales</taxon>
        <taxon>Malasseziaceae</taxon>
        <taxon>Malassezia</taxon>
    </lineage>
</organism>
<name>A0A2N1JAZ3_9BASI</name>
<evidence type="ECO:0000256" key="5">
    <source>
        <dbReference type="SAM" id="MobiDB-lite"/>
    </source>
</evidence>